<name>A0AAV5HHT0_9ROSI</name>
<dbReference type="EMBL" id="BPVZ01000002">
    <property type="protein sequence ID" value="GKU88188.1"/>
    <property type="molecule type" value="Genomic_DNA"/>
</dbReference>
<organism evidence="1 2">
    <name type="scientific">Rubroshorea leprosula</name>
    <dbReference type="NCBI Taxonomy" id="152421"/>
    <lineage>
        <taxon>Eukaryota</taxon>
        <taxon>Viridiplantae</taxon>
        <taxon>Streptophyta</taxon>
        <taxon>Embryophyta</taxon>
        <taxon>Tracheophyta</taxon>
        <taxon>Spermatophyta</taxon>
        <taxon>Magnoliopsida</taxon>
        <taxon>eudicotyledons</taxon>
        <taxon>Gunneridae</taxon>
        <taxon>Pentapetalae</taxon>
        <taxon>rosids</taxon>
        <taxon>malvids</taxon>
        <taxon>Malvales</taxon>
        <taxon>Dipterocarpaceae</taxon>
        <taxon>Rubroshorea</taxon>
    </lineage>
</organism>
<gene>
    <name evidence="1" type="ORF">SLEP1_g2484</name>
</gene>
<accession>A0AAV5HHT0</accession>
<evidence type="ECO:0000313" key="1">
    <source>
        <dbReference type="EMBL" id="GKU88188.1"/>
    </source>
</evidence>
<dbReference type="AlphaFoldDB" id="A0AAV5HHT0"/>
<protein>
    <submittedName>
        <fullName evidence="1">Uncharacterized protein</fullName>
    </submittedName>
</protein>
<reference evidence="1 2" key="1">
    <citation type="journal article" date="2021" name="Commun. Biol.">
        <title>The genome of Shorea leprosula (Dipterocarpaceae) highlights the ecological relevance of drought in aseasonal tropical rainforests.</title>
        <authorList>
            <person name="Ng K.K.S."/>
            <person name="Kobayashi M.J."/>
            <person name="Fawcett J.A."/>
            <person name="Hatakeyama M."/>
            <person name="Paape T."/>
            <person name="Ng C.H."/>
            <person name="Ang C.C."/>
            <person name="Tnah L.H."/>
            <person name="Lee C.T."/>
            <person name="Nishiyama T."/>
            <person name="Sese J."/>
            <person name="O'Brien M.J."/>
            <person name="Copetti D."/>
            <person name="Mohd Noor M.I."/>
            <person name="Ong R.C."/>
            <person name="Putra M."/>
            <person name="Sireger I.Z."/>
            <person name="Indrioko S."/>
            <person name="Kosugi Y."/>
            <person name="Izuno A."/>
            <person name="Isagi Y."/>
            <person name="Lee S.L."/>
            <person name="Shimizu K.K."/>
        </authorList>
    </citation>
    <scope>NUCLEOTIDE SEQUENCE [LARGE SCALE GENOMIC DNA]</scope>
    <source>
        <strain evidence="1">214</strain>
    </source>
</reference>
<proteinExistence type="predicted"/>
<dbReference type="Proteomes" id="UP001054252">
    <property type="component" value="Unassembled WGS sequence"/>
</dbReference>
<keyword evidence="2" id="KW-1185">Reference proteome</keyword>
<comment type="caution">
    <text evidence="1">The sequence shown here is derived from an EMBL/GenBank/DDBJ whole genome shotgun (WGS) entry which is preliminary data.</text>
</comment>
<evidence type="ECO:0000313" key="2">
    <source>
        <dbReference type="Proteomes" id="UP001054252"/>
    </source>
</evidence>
<sequence length="203" mass="22913">MASSVHILNQDRAIIIKLLSALKTILVPVTGPPSTDRFTLKAMAAQSFSRVDFLEFQDRILSLVFSSPNIPIAINLHGNRTLESKEIPLQNGEDIIERLLLLLEGENHICPLSFLFEKDEKKDDGGTLRISTKWSFITRATDTIMICWVCQFVANAVQGGVRFGFDNRVNFQWRSKEEFKCTFSVASAVDHSHRSVAEVLLYQ</sequence>